<name>A0A1H8BCP7_9BACT</name>
<protein>
    <submittedName>
        <fullName evidence="3">Exonuclease SbcC</fullName>
    </submittedName>
</protein>
<dbReference type="PANTHER" id="PTHR32114">
    <property type="entry name" value="ABC TRANSPORTER ABCH.3"/>
    <property type="match status" value="1"/>
</dbReference>
<evidence type="ECO:0000313" key="4">
    <source>
        <dbReference type="Proteomes" id="UP000198744"/>
    </source>
</evidence>
<organism evidence="3 4">
    <name type="scientific">Syntrophus gentianae</name>
    <dbReference type="NCBI Taxonomy" id="43775"/>
    <lineage>
        <taxon>Bacteria</taxon>
        <taxon>Pseudomonadati</taxon>
        <taxon>Thermodesulfobacteriota</taxon>
        <taxon>Syntrophia</taxon>
        <taxon>Syntrophales</taxon>
        <taxon>Syntrophaceae</taxon>
        <taxon>Syntrophus</taxon>
    </lineage>
</organism>
<proteinExistence type="predicted"/>
<evidence type="ECO:0000259" key="2">
    <source>
        <dbReference type="Pfam" id="PF13476"/>
    </source>
</evidence>
<dbReference type="Gene3D" id="3.40.50.300">
    <property type="entry name" value="P-loop containing nucleotide triphosphate hydrolases"/>
    <property type="match status" value="2"/>
</dbReference>
<dbReference type="Proteomes" id="UP000198744">
    <property type="component" value="Unassembled WGS sequence"/>
</dbReference>
<gene>
    <name evidence="3" type="ORF">SAMN04489760_15010</name>
</gene>
<dbReference type="Pfam" id="PF13476">
    <property type="entry name" value="AAA_23"/>
    <property type="match status" value="1"/>
</dbReference>
<reference evidence="3 4" key="1">
    <citation type="submission" date="2016-10" db="EMBL/GenBank/DDBJ databases">
        <authorList>
            <person name="de Groot N.N."/>
        </authorList>
    </citation>
    <scope>NUCLEOTIDE SEQUENCE [LARGE SCALE GENOMIC DNA]</scope>
    <source>
        <strain evidence="3 4">DSM 8423</strain>
    </source>
</reference>
<dbReference type="GO" id="GO:0016887">
    <property type="term" value="F:ATP hydrolysis activity"/>
    <property type="evidence" value="ECO:0007669"/>
    <property type="project" value="InterPro"/>
</dbReference>
<keyword evidence="3" id="KW-0378">Hydrolase</keyword>
<dbReference type="EMBL" id="FOBS01000050">
    <property type="protein sequence ID" value="SEM80526.1"/>
    <property type="molecule type" value="Genomic_DNA"/>
</dbReference>
<dbReference type="GO" id="GO:0004527">
    <property type="term" value="F:exonuclease activity"/>
    <property type="evidence" value="ECO:0007669"/>
    <property type="project" value="UniProtKB-KW"/>
</dbReference>
<dbReference type="GO" id="GO:0006302">
    <property type="term" value="P:double-strand break repair"/>
    <property type="evidence" value="ECO:0007669"/>
    <property type="project" value="InterPro"/>
</dbReference>
<keyword evidence="4" id="KW-1185">Reference proteome</keyword>
<keyword evidence="3" id="KW-0540">Nuclease</keyword>
<dbReference type="AlphaFoldDB" id="A0A1H8BCP7"/>
<dbReference type="STRING" id="43775.SAMN04489760_15010"/>
<dbReference type="InterPro" id="IPR038729">
    <property type="entry name" value="Rad50/SbcC_AAA"/>
</dbReference>
<evidence type="ECO:0000313" key="3">
    <source>
        <dbReference type="EMBL" id="SEM80526.1"/>
    </source>
</evidence>
<accession>A0A1H8BCP7</accession>
<dbReference type="RefSeq" id="WP_093884934.1">
    <property type="nucleotide sequence ID" value="NZ_FOBS01000050.1"/>
</dbReference>
<dbReference type="OrthoDB" id="9795626at2"/>
<keyword evidence="1" id="KW-0175">Coiled coil</keyword>
<keyword evidence="3" id="KW-0269">Exonuclease</keyword>
<dbReference type="SUPFAM" id="SSF52540">
    <property type="entry name" value="P-loop containing nucleoside triphosphate hydrolases"/>
    <property type="match status" value="1"/>
</dbReference>
<dbReference type="InterPro" id="IPR027417">
    <property type="entry name" value="P-loop_NTPase"/>
</dbReference>
<dbReference type="PANTHER" id="PTHR32114:SF2">
    <property type="entry name" value="ABC TRANSPORTER ABCH.3"/>
    <property type="match status" value="1"/>
</dbReference>
<feature type="domain" description="Rad50/SbcC-type AAA" evidence="2">
    <location>
        <begin position="6"/>
        <end position="209"/>
    </location>
</feature>
<evidence type="ECO:0000256" key="1">
    <source>
        <dbReference type="SAM" id="Coils"/>
    </source>
</evidence>
<sequence length="1227" mass="138334">MRILSVRFKNLNSLAGEWEVDFTHPAYTSDGIFAITGPTGAGKTTIMDAVCLALYGSTPRLDKVTKGGNEIMSRQTGECSAEVIFETGKGRYRCRWYQRRARKKPDGELQQSQHEISDADSGAILESKITRVGDFIEEVTGMDFGRFTQSMLLAQGDFAAFLKAPPNERSDILEQITGTEIYSQISMRVHERRAAEQDKLDLLQAELKGIRILGKTEEQELHDRLMEKQGLEAGLTRKLKETLGALAWVEGIAALEKELGELEKKKEAFEERRQGFAPEAMKLEKARKALGLEGDYRFVTVLRDVLVKETRELQDILAALPEREKLSTAALAARSTAEGLLREARERQASEGEIIKKVRDLDVRLNEQGKQLAEKNKAITGIEDQEKTTRGNVESNEQAMKKVYSALEELREYQTMHAVDALLVARFGVIEQEFEWLDTAKGKYEKTMEKLSQAAKKKESALATVAGKEADHDKALLEFEKKQTMLRDLSDEITTLLQGRDIGQMREDLDVAKERERLLVQAGETVTRMDQASTALGDLKTNLGQMVDQQATILSEIQSLSAQKILQEKEIAALETQVLLLSRIRDLEEERKRLVDGQACPLCGATEHPYATGNLPALDEAELDLQERKNLFKELTQRLTDLGTKEVKTATDIQHTEKEIAEKKTALDLDEEHCVDILSKLNLEALPVERSERIRVERYTVQVKIVEKARIVSSVEEKAKQEKSAQADLEEARETVDNTGKGLLDAQHTLEIAVLDQERLKEECAGLVTELEKNRATVLEDIRPLGISEIPADGFNDLLKELTRRKTSWQEKEAEKTALEKKAGDIKAGLETHWVLLGKLEDDLALRRKNRDSLKEEHEALLASRLQLFGNKKADEEEKRIVAAVDQANAKLEKAREDCDVVEKEINVLKEKIDSLSERISRRTEELIQMEQQVRRRIQSAGFIDEADYLACRLSEDERELLAAKEQSLLKEKFELDARLKDKTDALINERQKELTDISAEELASKVEAVNAELKQQGLDIGGLRQVLADNEQQRSNQQERLKAIDLQKKEWFRWDDLHDLIGSADGKKFRNYAQGLTFEMMTSHANRRLREMTDRYLLIRDEKNTLELNVIDNYQAGEIRSTKNLSGGESFIVSLSLALGLSQMASRNVRVDSLFLDEGFGTLDEDSLETALETLAGLRQDGKLIGVISHVAALKERIGTQIQVIPQSGGRSTLIGPGCRKIESRL</sequence>
<dbReference type="Pfam" id="PF13558">
    <property type="entry name" value="SbcC_Walker_B"/>
    <property type="match status" value="1"/>
</dbReference>
<feature type="coiled-coil region" evidence="1">
    <location>
        <begin position="837"/>
        <end position="933"/>
    </location>
</feature>